<proteinExistence type="predicted"/>
<sequence>MQLVNVLPLVCPSHHNCRMFQAAFCLAFMCFLCSGELTWEMTSTPGLTVGSIDFALDGTFATIYLPSSKTNPFGDSITLTEPAVPHHTCAVKVLWVICAWRPPSDLLLSLKPGLLFTHNLFLDTLSRCIAACSISPKGYVMGQDVQESGRSIKTYEGSAGIEELGRSQDLQ</sequence>
<evidence type="ECO:0000313" key="2">
    <source>
        <dbReference type="EMBL" id="CAJ41881.1"/>
    </source>
</evidence>
<keyword evidence="1" id="KW-0732">Signal</keyword>
<organism evidence="2">
    <name type="scientific">Ustilago hordei</name>
    <name type="common">Barley covered smut fungus</name>
    <dbReference type="NCBI Taxonomy" id="120017"/>
    <lineage>
        <taxon>Eukaryota</taxon>
        <taxon>Fungi</taxon>
        <taxon>Dikarya</taxon>
        <taxon>Basidiomycota</taxon>
        <taxon>Ustilaginomycotina</taxon>
        <taxon>Ustilaginomycetes</taxon>
        <taxon>Ustilaginales</taxon>
        <taxon>Ustilaginaceae</taxon>
        <taxon>Ustilago</taxon>
    </lineage>
</organism>
<reference evidence="2" key="1">
    <citation type="journal article" date="2006" name="Fungal Genet. Biol.">
        <title>Mating factor linkage and genome evolution in basidiomycetous pathogens of cereals.</title>
        <authorList>
            <person name="Bakkeren G."/>
            <person name="Jiang G."/>
            <person name="Warren R.L."/>
            <person name="Butterfield Y."/>
            <person name="Shin H."/>
            <person name="Chiu R."/>
            <person name="Linning R."/>
            <person name="Schein J."/>
            <person name="Lee N."/>
            <person name="Hu G."/>
            <person name="Kupfer D.M."/>
            <person name="Tang Y."/>
            <person name="Roe B.A."/>
            <person name="Jones S."/>
            <person name="Marra M."/>
            <person name="Kronstad J.W."/>
        </authorList>
    </citation>
    <scope>NUCLEOTIDE SEQUENCE</scope>
    <source>
        <strain evidence="2">4857-4</strain>
    </source>
</reference>
<accession>Q2A708</accession>
<evidence type="ECO:0000256" key="1">
    <source>
        <dbReference type="SAM" id="SignalP"/>
    </source>
</evidence>
<feature type="signal peptide" evidence="1">
    <location>
        <begin position="1"/>
        <end position="35"/>
    </location>
</feature>
<dbReference type="EMBL" id="AM118080">
    <property type="protein sequence ID" value="CAJ41881.1"/>
    <property type="molecule type" value="Genomic_DNA"/>
</dbReference>
<dbReference type="AlphaFoldDB" id="Q2A708"/>
<name>Q2A708_USTHO</name>
<protein>
    <submittedName>
        <fullName evidence="2">Uncharacterized protein</fullName>
    </submittedName>
</protein>
<feature type="chain" id="PRO_5004206070" evidence="1">
    <location>
        <begin position="36"/>
        <end position="171"/>
    </location>
</feature>
<gene>
    <name evidence="2" type="ORF">UHO_0008</name>
</gene>